<dbReference type="CDD" id="cd00179">
    <property type="entry name" value="SynN"/>
    <property type="match status" value="1"/>
</dbReference>
<dbReference type="OrthoDB" id="10255013at2759"/>
<dbReference type="InterPro" id="IPR000727">
    <property type="entry name" value="T_SNARE_dom"/>
</dbReference>
<evidence type="ECO:0000256" key="1">
    <source>
        <dbReference type="ARBA" id="ARBA00004211"/>
    </source>
</evidence>
<dbReference type="GO" id="GO:0031201">
    <property type="term" value="C:SNARE complex"/>
    <property type="evidence" value="ECO:0007669"/>
    <property type="project" value="TreeGrafter"/>
</dbReference>
<keyword evidence="12" id="KW-1185">Reference proteome</keyword>
<comment type="similarity">
    <text evidence="2 8">Belongs to the syntaxin family.</text>
</comment>
<gene>
    <name evidence="11" type="ORF">A3Q56_06286</name>
</gene>
<sequence length="297" mass="34433">MTKDRINAVKAVICQEKDGAEFRVEVDGPVYMQEFFEMVDEIRKNIDNINNNIEAVKKRHSSILALPQTDDKMKEELEEIMSEIKKTANKVRGKLKVIEQNIEQEEIANKNGADIRIKKTQYSTISRKFINAMNCYNTAQIQYRDSCKARIQRQMEIAGRNTSNEEVETMLESGNPTIFTQGIVTETKQAKQYLKDIQARHNDIIKLEKSIKELHEMFIDMANLVESQGELIDRIEYNVEQSVDFIETAKSDTRKAVQFQSSARKVFDVVFLNVVFVEENCLCRCFFNSTHYNINCD</sequence>
<dbReference type="Pfam" id="PF00804">
    <property type="entry name" value="Syntaxin"/>
    <property type="match status" value="1"/>
</dbReference>
<evidence type="ECO:0000256" key="7">
    <source>
        <dbReference type="ARBA" id="ARBA00023136"/>
    </source>
</evidence>
<evidence type="ECO:0000313" key="11">
    <source>
        <dbReference type="EMBL" id="OAF66000.1"/>
    </source>
</evidence>
<feature type="domain" description="T-SNARE coiled-coil homology" evidence="10">
    <location>
        <begin position="194"/>
        <end position="256"/>
    </location>
</feature>
<dbReference type="SUPFAM" id="SSF47661">
    <property type="entry name" value="t-snare proteins"/>
    <property type="match status" value="1"/>
</dbReference>
<evidence type="ECO:0000256" key="2">
    <source>
        <dbReference type="ARBA" id="ARBA00009063"/>
    </source>
</evidence>
<comment type="caution">
    <text evidence="11">The sequence shown here is derived from an EMBL/GenBank/DDBJ whole genome shotgun (WGS) entry which is preliminary data.</text>
</comment>
<keyword evidence="6" id="KW-1133">Transmembrane helix</keyword>
<dbReference type="GO" id="GO:0006887">
    <property type="term" value="P:exocytosis"/>
    <property type="evidence" value="ECO:0007669"/>
    <property type="project" value="TreeGrafter"/>
</dbReference>
<evidence type="ECO:0000256" key="8">
    <source>
        <dbReference type="RuleBase" id="RU003858"/>
    </source>
</evidence>
<keyword evidence="9" id="KW-0175">Coiled coil</keyword>
<dbReference type="GO" id="GO:0000149">
    <property type="term" value="F:SNARE binding"/>
    <property type="evidence" value="ECO:0007669"/>
    <property type="project" value="TreeGrafter"/>
</dbReference>
<dbReference type="CDD" id="cd15880">
    <property type="entry name" value="SNARE_syntaxin1"/>
    <property type="match status" value="1"/>
</dbReference>
<dbReference type="InterPro" id="IPR006012">
    <property type="entry name" value="Syntaxin/epimorphin_CS"/>
</dbReference>
<keyword evidence="7" id="KW-0472">Membrane</keyword>
<keyword evidence="3" id="KW-0813">Transport</keyword>
<keyword evidence="5" id="KW-0532">Neurotransmitter transport</keyword>
<dbReference type="Gene3D" id="1.20.5.110">
    <property type="match status" value="1"/>
</dbReference>
<dbReference type="GO" id="GO:0006836">
    <property type="term" value="P:neurotransmitter transport"/>
    <property type="evidence" value="ECO:0007669"/>
    <property type="project" value="UniProtKB-KW"/>
</dbReference>
<organism evidence="11 12">
    <name type="scientific">Intoshia linei</name>
    <dbReference type="NCBI Taxonomy" id="1819745"/>
    <lineage>
        <taxon>Eukaryota</taxon>
        <taxon>Metazoa</taxon>
        <taxon>Spiralia</taxon>
        <taxon>Lophotrochozoa</taxon>
        <taxon>Mesozoa</taxon>
        <taxon>Orthonectida</taxon>
        <taxon>Rhopaluridae</taxon>
        <taxon>Intoshia</taxon>
    </lineage>
</organism>
<dbReference type="PANTHER" id="PTHR19957:SF424">
    <property type="entry name" value="SYNTAXIN-1A"/>
    <property type="match status" value="1"/>
</dbReference>
<name>A0A177AVZ1_9BILA</name>
<dbReference type="GO" id="GO:0006886">
    <property type="term" value="P:intracellular protein transport"/>
    <property type="evidence" value="ECO:0007669"/>
    <property type="project" value="InterPro"/>
</dbReference>
<evidence type="ECO:0000256" key="3">
    <source>
        <dbReference type="ARBA" id="ARBA00022448"/>
    </source>
</evidence>
<evidence type="ECO:0000259" key="10">
    <source>
        <dbReference type="PROSITE" id="PS50192"/>
    </source>
</evidence>
<dbReference type="PROSITE" id="PS00914">
    <property type="entry name" value="SYNTAXIN"/>
    <property type="match status" value="1"/>
</dbReference>
<dbReference type="SMART" id="SM00503">
    <property type="entry name" value="SynN"/>
    <property type="match status" value="1"/>
</dbReference>
<protein>
    <submittedName>
        <fullName evidence="11">Syntaxin-4</fullName>
    </submittedName>
</protein>
<evidence type="ECO:0000256" key="4">
    <source>
        <dbReference type="ARBA" id="ARBA00022692"/>
    </source>
</evidence>
<dbReference type="Proteomes" id="UP000078046">
    <property type="component" value="Unassembled WGS sequence"/>
</dbReference>
<evidence type="ECO:0000256" key="5">
    <source>
        <dbReference type="ARBA" id="ARBA00022775"/>
    </source>
</evidence>
<evidence type="ECO:0000256" key="6">
    <source>
        <dbReference type="ARBA" id="ARBA00022989"/>
    </source>
</evidence>
<evidence type="ECO:0000256" key="9">
    <source>
        <dbReference type="SAM" id="Coils"/>
    </source>
</evidence>
<dbReference type="AlphaFoldDB" id="A0A177AVZ1"/>
<dbReference type="Pfam" id="PF05739">
    <property type="entry name" value="SNARE"/>
    <property type="match status" value="1"/>
</dbReference>
<feature type="coiled-coil region" evidence="9">
    <location>
        <begin position="32"/>
        <end position="108"/>
    </location>
</feature>
<keyword evidence="4" id="KW-0812">Transmembrane</keyword>
<dbReference type="FunFam" id="1.20.58.70:FF:000001">
    <property type="entry name" value="Syntaxin 3"/>
    <property type="match status" value="1"/>
</dbReference>
<dbReference type="InterPro" id="IPR045242">
    <property type="entry name" value="Syntaxin"/>
</dbReference>
<accession>A0A177AVZ1</accession>
<dbReference type="GO" id="GO:0005886">
    <property type="term" value="C:plasma membrane"/>
    <property type="evidence" value="ECO:0007669"/>
    <property type="project" value="TreeGrafter"/>
</dbReference>
<proteinExistence type="inferred from homology"/>
<dbReference type="GO" id="GO:0006906">
    <property type="term" value="P:vesicle fusion"/>
    <property type="evidence" value="ECO:0007669"/>
    <property type="project" value="TreeGrafter"/>
</dbReference>
<evidence type="ECO:0000313" key="12">
    <source>
        <dbReference type="Proteomes" id="UP000078046"/>
    </source>
</evidence>
<dbReference type="GO" id="GO:0005484">
    <property type="term" value="F:SNAP receptor activity"/>
    <property type="evidence" value="ECO:0007669"/>
    <property type="project" value="InterPro"/>
</dbReference>
<dbReference type="InterPro" id="IPR006011">
    <property type="entry name" value="Syntaxin_N"/>
</dbReference>
<dbReference type="PROSITE" id="PS50192">
    <property type="entry name" value="T_SNARE"/>
    <property type="match status" value="1"/>
</dbReference>
<dbReference type="Gene3D" id="1.20.58.70">
    <property type="match status" value="1"/>
</dbReference>
<dbReference type="GO" id="GO:0048278">
    <property type="term" value="P:vesicle docking"/>
    <property type="evidence" value="ECO:0007669"/>
    <property type="project" value="TreeGrafter"/>
</dbReference>
<dbReference type="GO" id="GO:0012505">
    <property type="term" value="C:endomembrane system"/>
    <property type="evidence" value="ECO:0007669"/>
    <property type="project" value="TreeGrafter"/>
</dbReference>
<dbReference type="PANTHER" id="PTHR19957">
    <property type="entry name" value="SYNTAXIN"/>
    <property type="match status" value="1"/>
</dbReference>
<reference evidence="11 12" key="1">
    <citation type="submission" date="2016-04" db="EMBL/GenBank/DDBJ databases">
        <title>The genome of Intoshia linei affirms orthonectids as highly simplified spiralians.</title>
        <authorList>
            <person name="Mikhailov K.V."/>
            <person name="Slusarev G.S."/>
            <person name="Nikitin M.A."/>
            <person name="Logacheva M.D."/>
            <person name="Penin A."/>
            <person name="Aleoshin V."/>
            <person name="Panchin Y.V."/>
        </authorList>
    </citation>
    <scope>NUCLEOTIDE SEQUENCE [LARGE SCALE GENOMIC DNA]</scope>
    <source>
        <strain evidence="11">Intl2013</strain>
        <tissue evidence="11">Whole animal</tissue>
    </source>
</reference>
<dbReference type="SMART" id="SM00397">
    <property type="entry name" value="t_SNARE"/>
    <property type="match status" value="1"/>
</dbReference>
<dbReference type="EMBL" id="LWCA01001071">
    <property type="protein sequence ID" value="OAF66000.1"/>
    <property type="molecule type" value="Genomic_DNA"/>
</dbReference>
<dbReference type="InterPro" id="IPR010989">
    <property type="entry name" value="SNARE"/>
</dbReference>
<comment type="subcellular location">
    <subcellularLocation>
        <location evidence="1">Membrane</location>
        <topology evidence="1">Single-pass type IV membrane protein</topology>
    </subcellularLocation>
</comment>